<dbReference type="SUPFAM" id="SSF52402">
    <property type="entry name" value="Adenine nucleotide alpha hydrolases-like"/>
    <property type="match status" value="1"/>
</dbReference>
<comment type="catalytic activity">
    <reaction evidence="8">
        <text>L-aspartate + L-glutamine + ATP + H2O = L-asparagine + L-glutamate + AMP + diphosphate + H(+)</text>
        <dbReference type="Rhea" id="RHEA:12228"/>
        <dbReference type="ChEBI" id="CHEBI:15377"/>
        <dbReference type="ChEBI" id="CHEBI:15378"/>
        <dbReference type="ChEBI" id="CHEBI:29985"/>
        <dbReference type="ChEBI" id="CHEBI:29991"/>
        <dbReference type="ChEBI" id="CHEBI:30616"/>
        <dbReference type="ChEBI" id="CHEBI:33019"/>
        <dbReference type="ChEBI" id="CHEBI:58048"/>
        <dbReference type="ChEBI" id="CHEBI:58359"/>
        <dbReference type="ChEBI" id="CHEBI:456215"/>
        <dbReference type="EC" id="6.3.5.4"/>
    </reaction>
</comment>
<dbReference type="InterPro" id="IPR014729">
    <property type="entry name" value="Rossmann-like_a/b/a_fold"/>
</dbReference>
<comment type="caution">
    <text evidence="13">The sequence shown here is derived from an EMBL/GenBank/DDBJ whole genome shotgun (WGS) entry which is preliminary data.</text>
</comment>
<evidence type="ECO:0000313" key="13">
    <source>
        <dbReference type="EMBL" id="KSV57979.1"/>
    </source>
</evidence>
<comment type="similarity">
    <text evidence="2">Belongs to the asparagine synthetase family.</text>
</comment>
<evidence type="ECO:0000256" key="9">
    <source>
        <dbReference type="PIRSR" id="PIRSR001589-1"/>
    </source>
</evidence>
<dbReference type="InterPro" id="IPR001962">
    <property type="entry name" value="Asn_synthase"/>
</dbReference>
<feature type="domain" description="Glutamine amidotransferase type-2" evidence="12">
    <location>
        <begin position="2"/>
        <end position="220"/>
    </location>
</feature>
<dbReference type="PIRSF" id="PIRSF001589">
    <property type="entry name" value="Asn_synthetase_glu-h"/>
    <property type="match status" value="1"/>
</dbReference>
<dbReference type="Gene3D" id="3.60.20.10">
    <property type="entry name" value="Glutamine Phosphoribosylpyrophosphate, subunit 1, domain 1"/>
    <property type="match status" value="1"/>
</dbReference>
<dbReference type="RefSeq" id="WP_058353773.1">
    <property type="nucleotide sequence ID" value="NZ_CABMMD010000190.1"/>
</dbReference>
<sequence>MCGISGFCDFSGNLLNNREYHLQIAEKMGRRLLHRGPDDFGAYVSEHAAFSHARLAVMDPERGKQPMIKRREGYEYAIVYNGEIYNTRELRKDLEKEGFFFETTSDTEVVLAAYMVYGKRMIELLNGIYAFAIWDGYERCVFLGRDRFGVKPLFYTVKDGIFLFASELKGLLEHPRVEPVLNEYGICEIFGLGPARSPGCGVYQDIYEVPPGYMAYVDYSGCKLSRYFELEPGDNKENYENAVEHTREILFDAIERQMISDVPICTLLSGGLDSSVVSAVAARYLKKQGKRLDTYSFDYQDNTKNFKASSFQPEEDRPYVEKMVEAIGSRHRYLECGNEDLLEGLYEAVRAKDLPGMADVDSSLLRFARKIKENHTVCLSGECADEVFGGYPWFRDEQVYKNPVFPWSKNLELRKEVLSPELLRKAPVEDYVRCQYEKTMRRVPLTGEETEEEKRQKEISYLNTSWFMTTLLDRKDRMTMASGLEVRVPFADHRLISYLYRVPWKYKYHKGEVKSLLKDAASEVLPEAVLRRKKCPYPKTYDPAYEKALKIELIRLLERKEEPIGWILNREAVLGMLKQPSDYGRPWFGQLMAAPQMYAYFIQINTWLTEYKVDCSKL</sequence>
<dbReference type="NCBIfam" id="TIGR01536">
    <property type="entry name" value="asn_synth_AEB"/>
    <property type="match status" value="1"/>
</dbReference>
<dbReference type="OrthoDB" id="9763290at2"/>
<accession>A0A0V8QBM0</accession>
<keyword evidence="5 10" id="KW-0067">ATP-binding</keyword>
<dbReference type="Proteomes" id="UP000054874">
    <property type="component" value="Unassembled WGS sequence"/>
</dbReference>
<evidence type="ECO:0000256" key="2">
    <source>
        <dbReference type="ARBA" id="ARBA00005752"/>
    </source>
</evidence>
<name>A0A0V8QBM0_9FIRM</name>
<feature type="site" description="Important for beta-aspartyl-AMP intermediate formation" evidence="11">
    <location>
        <position position="382"/>
    </location>
</feature>
<dbReference type="InterPro" id="IPR006426">
    <property type="entry name" value="Asn_synth_AEB"/>
</dbReference>
<evidence type="ECO:0000313" key="14">
    <source>
        <dbReference type="Proteomes" id="UP000054874"/>
    </source>
</evidence>
<dbReference type="Pfam" id="PF00733">
    <property type="entry name" value="Asn_synthase"/>
    <property type="match status" value="1"/>
</dbReference>
<dbReference type="GO" id="GO:0005524">
    <property type="term" value="F:ATP binding"/>
    <property type="evidence" value="ECO:0007669"/>
    <property type="project" value="UniProtKB-KW"/>
</dbReference>
<protein>
    <recommendedName>
        <fullName evidence="3">asparagine synthase (glutamine-hydrolyzing)</fullName>
        <ecNumber evidence="3">6.3.5.4</ecNumber>
    </recommendedName>
</protein>
<comment type="pathway">
    <text evidence="1">Amino-acid biosynthesis; L-asparagine biosynthesis; L-asparagine from L-aspartate (L-Gln route): step 1/1.</text>
</comment>
<dbReference type="AlphaFoldDB" id="A0A0V8QBM0"/>
<dbReference type="SUPFAM" id="SSF56235">
    <property type="entry name" value="N-terminal nucleophile aminohydrolases (Ntn hydrolases)"/>
    <property type="match status" value="1"/>
</dbReference>
<keyword evidence="9" id="KW-0028">Amino-acid biosynthesis</keyword>
<dbReference type="EC" id="6.3.5.4" evidence="3"/>
<dbReference type="CDD" id="cd00712">
    <property type="entry name" value="AsnB"/>
    <property type="match status" value="1"/>
</dbReference>
<dbReference type="CDD" id="cd01991">
    <property type="entry name" value="Asn_synthase_B_C"/>
    <property type="match status" value="1"/>
</dbReference>
<evidence type="ECO:0000256" key="11">
    <source>
        <dbReference type="PIRSR" id="PIRSR001589-3"/>
    </source>
</evidence>
<keyword evidence="4 10" id="KW-0547">Nucleotide-binding</keyword>
<evidence type="ECO:0000256" key="7">
    <source>
        <dbReference type="ARBA" id="ARBA00022962"/>
    </source>
</evidence>
<dbReference type="Gene3D" id="3.40.50.620">
    <property type="entry name" value="HUPs"/>
    <property type="match status" value="1"/>
</dbReference>
<reference evidence="13 14" key="1">
    <citation type="submission" date="2015-11" db="EMBL/GenBank/DDBJ databases">
        <title>Butyribacter intestini gen. nov., sp. nov., a butyric acid-producing bacterium of the family Lachnospiraceae isolated from the human faeces.</title>
        <authorList>
            <person name="Zou Y."/>
            <person name="Xue W."/>
            <person name="Luo G."/>
            <person name="Lv M."/>
        </authorList>
    </citation>
    <scope>NUCLEOTIDE SEQUENCE [LARGE SCALE GENOMIC DNA]</scope>
    <source>
        <strain evidence="13 14">ACET-33324</strain>
    </source>
</reference>
<dbReference type="PANTHER" id="PTHR43284">
    <property type="entry name" value="ASPARAGINE SYNTHETASE (GLUTAMINE-HYDROLYZING)"/>
    <property type="match status" value="1"/>
</dbReference>
<feature type="binding site" evidence="10">
    <location>
        <position position="267"/>
    </location>
    <ligand>
        <name>ATP</name>
        <dbReference type="ChEBI" id="CHEBI:30616"/>
    </ligand>
</feature>
<organism evidence="13 14">
    <name type="scientific">Acetivibrio ethanolgignens</name>
    <dbReference type="NCBI Taxonomy" id="290052"/>
    <lineage>
        <taxon>Bacteria</taxon>
        <taxon>Bacillati</taxon>
        <taxon>Bacillota</taxon>
        <taxon>Clostridia</taxon>
        <taxon>Eubacteriales</taxon>
        <taxon>Oscillospiraceae</taxon>
        <taxon>Acetivibrio</taxon>
    </lineage>
</organism>
<dbReference type="InterPro" id="IPR033738">
    <property type="entry name" value="AsnB_N"/>
</dbReference>
<dbReference type="STRING" id="290052.ASU35_14480"/>
<dbReference type="InterPro" id="IPR017932">
    <property type="entry name" value="GATase_2_dom"/>
</dbReference>
<feature type="binding site" evidence="10">
    <location>
        <begin position="380"/>
        <end position="381"/>
    </location>
    <ligand>
        <name>ATP</name>
        <dbReference type="ChEBI" id="CHEBI:30616"/>
    </ligand>
</feature>
<evidence type="ECO:0000256" key="6">
    <source>
        <dbReference type="ARBA" id="ARBA00022888"/>
    </source>
</evidence>
<dbReference type="GO" id="GO:0004066">
    <property type="term" value="F:asparagine synthase (glutamine-hydrolyzing) activity"/>
    <property type="evidence" value="ECO:0007669"/>
    <property type="project" value="UniProtKB-EC"/>
</dbReference>
<feature type="binding site" evidence="10">
    <location>
        <position position="106"/>
    </location>
    <ligand>
        <name>L-glutamine</name>
        <dbReference type="ChEBI" id="CHEBI:58359"/>
    </ligand>
</feature>
<evidence type="ECO:0000256" key="8">
    <source>
        <dbReference type="ARBA" id="ARBA00048741"/>
    </source>
</evidence>
<dbReference type="GO" id="GO:0005829">
    <property type="term" value="C:cytosol"/>
    <property type="evidence" value="ECO:0007669"/>
    <property type="project" value="TreeGrafter"/>
</dbReference>
<dbReference type="InterPro" id="IPR051786">
    <property type="entry name" value="ASN_synthetase/amidase"/>
</dbReference>
<feature type="active site" description="For GATase activity" evidence="9">
    <location>
        <position position="2"/>
    </location>
</feature>
<evidence type="ECO:0000256" key="10">
    <source>
        <dbReference type="PIRSR" id="PIRSR001589-2"/>
    </source>
</evidence>
<gene>
    <name evidence="13" type="ORF">ASU35_14480</name>
</gene>
<evidence type="ECO:0000256" key="5">
    <source>
        <dbReference type="ARBA" id="ARBA00022840"/>
    </source>
</evidence>
<evidence type="ECO:0000256" key="3">
    <source>
        <dbReference type="ARBA" id="ARBA00012737"/>
    </source>
</evidence>
<dbReference type="GO" id="GO:0006529">
    <property type="term" value="P:asparagine biosynthetic process"/>
    <property type="evidence" value="ECO:0007669"/>
    <property type="project" value="UniProtKB-KW"/>
</dbReference>
<dbReference type="Pfam" id="PF13537">
    <property type="entry name" value="GATase_7"/>
    <property type="match status" value="1"/>
</dbReference>
<proteinExistence type="inferred from homology"/>
<keyword evidence="7 9" id="KW-0315">Glutamine amidotransferase</keyword>
<keyword evidence="6 9" id="KW-0061">Asparagine biosynthesis</keyword>
<evidence type="ECO:0000256" key="4">
    <source>
        <dbReference type="ARBA" id="ARBA00022741"/>
    </source>
</evidence>
<dbReference type="PANTHER" id="PTHR43284:SF1">
    <property type="entry name" value="ASPARAGINE SYNTHETASE"/>
    <property type="match status" value="1"/>
</dbReference>
<evidence type="ECO:0000259" key="12">
    <source>
        <dbReference type="PROSITE" id="PS51278"/>
    </source>
</evidence>
<dbReference type="InterPro" id="IPR029055">
    <property type="entry name" value="Ntn_hydrolases_N"/>
</dbReference>
<evidence type="ECO:0000256" key="1">
    <source>
        <dbReference type="ARBA" id="ARBA00005187"/>
    </source>
</evidence>
<keyword evidence="14" id="KW-1185">Reference proteome</keyword>
<dbReference type="PROSITE" id="PS51278">
    <property type="entry name" value="GATASE_TYPE_2"/>
    <property type="match status" value="1"/>
</dbReference>
<dbReference type="EMBL" id="LNAM01000190">
    <property type="protein sequence ID" value="KSV57979.1"/>
    <property type="molecule type" value="Genomic_DNA"/>
</dbReference>